<name>A0ABT4III0_9EURY</name>
<gene>
    <name evidence="2" type="ORF">O0S10_09945</name>
</gene>
<feature type="transmembrane region" description="Helical" evidence="1">
    <location>
        <begin position="90"/>
        <end position="111"/>
    </location>
</feature>
<keyword evidence="1" id="KW-0812">Transmembrane</keyword>
<dbReference type="Proteomes" id="UP001141422">
    <property type="component" value="Unassembled WGS sequence"/>
</dbReference>
<feature type="transmembrane region" description="Helical" evidence="1">
    <location>
        <begin position="117"/>
        <end position="139"/>
    </location>
</feature>
<evidence type="ECO:0000256" key="1">
    <source>
        <dbReference type="SAM" id="Phobius"/>
    </source>
</evidence>
<feature type="transmembrane region" description="Helical" evidence="1">
    <location>
        <begin position="35"/>
        <end position="54"/>
    </location>
</feature>
<sequence length="147" mass="16024">MSLYYFERYTVLAAVFFVCGAVSLLFSFADSLRDFPYSAVLFLVAGAAAAGYVLKHRKDQTYAAGTTLFPKVDERDVLVILKTSWIMQEVAVIALLFAALNAGPILGLLTGDIPSSVVSAVQVLLMGLLVVLALVYLIAHSWFERKV</sequence>
<keyword evidence="1" id="KW-1133">Transmembrane helix</keyword>
<evidence type="ECO:0000313" key="3">
    <source>
        <dbReference type="Proteomes" id="UP001141422"/>
    </source>
</evidence>
<dbReference type="RefSeq" id="WP_268925726.1">
    <property type="nucleotide sequence ID" value="NZ_JAPTGB010000028.1"/>
</dbReference>
<comment type="caution">
    <text evidence="2">The sequence shown here is derived from an EMBL/GenBank/DDBJ whole genome shotgun (WGS) entry which is preliminary data.</text>
</comment>
<keyword evidence="3" id="KW-1185">Reference proteome</keyword>
<evidence type="ECO:0008006" key="4">
    <source>
        <dbReference type="Google" id="ProtNLM"/>
    </source>
</evidence>
<keyword evidence="1" id="KW-0472">Membrane</keyword>
<accession>A0ABT4III0</accession>
<protein>
    <recommendedName>
        <fullName evidence="4">DUF2178 domain-containing protein</fullName>
    </recommendedName>
</protein>
<dbReference type="EMBL" id="JAPTGB010000028">
    <property type="protein sequence ID" value="MCZ0861535.1"/>
    <property type="molecule type" value="Genomic_DNA"/>
</dbReference>
<reference evidence="2" key="1">
    <citation type="submission" date="2022-12" db="EMBL/GenBank/DDBJ databases">
        <title>Isolation and characterisation of novel Methanocorpusculum spp. from native Australian herbivores indicates the genus is ancestrally host-associated.</title>
        <authorList>
            <person name="Volmer J.G."/>
            <person name="Soo R.M."/>
            <person name="Evans P.N."/>
            <person name="Hoedt E.C."/>
            <person name="Astorga Alsina A.L."/>
            <person name="Woodcroft B.J."/>
            <person name="Tyson G.W."/>
            <person name="Hugenholtz P."/>
            <person name="Morrison M."/>
        </authorList>
    </citation>
    <scope>NUCLEOTIDE SEQUENCE</scope>
    <source>
        <strain evidence="2">MG</strain>
    </source>
</reference>
<feature type="transmembrane region" description="Helical" evidence="1">
    <location>
        <begin position="9"/>
        <end position="29"/>
    </location>
</feature>
<evidence type="ECO:0000313" key="2">
    <source>
        <dbReference type="EMBL" id="MCZ0861535.1"/>
    </source>
</evidence>
<proteinExistence type="predicted"/>
<organism evidence="2 3">
    <name type="scientific">Methanocorpusculum petauri</name>
    <dbReference type="NCBI Taxonomy" id="3002863"/>
    <lineage>
        <taxon>Archaea</taxon>
        <taxon>Methanobacteriati</taxon>
        <taxon>Methanobacteriota</taxon>
        <taxon>Stenosarchaea group</taxon>
        <taxon>Methanomicrobia</taxon>
        <taxon>Methanomicrobiales</taxon>
        <taxon>Methanocorpusculaceae</taxon>
        <taxon>Methanocorpusculum</taxon>
    </lineage>
</organism>